<dbReference type="PANTHER" id="PTHR23150">
    <property type="entry name" value="SULFATASE MODIFYING FACTOR 1, 2"/>
    <property type="match status" value="1"/>
</dbReference>
<dbReference type="InterPro" id="IPR016187">
    <property type="entry name" value="CTDL_fold"/>
</dbReference>
<gene>
    <name evidence="2" type="ORF">SAMN05444580_11719</name>
</gene>
<dbReference type="PANTHER" id="PTHR23150:SF19">
    <property type="entry name" value="FORMYLGLYCINE-GENERATING ENZYME"/>
    <property type="match status" value="1"/>
</dbReference>
<reference evidence="2 3" key="1">
    <citation type="submission" date="2016-10" db="EMBL/GenBank/DDBJ databases">
        <authorList>
            <person name="de Groot N.N."/>
        </authorList>
    </citation>
    <scope>NUCLEOTIDE SEQUENCE [LARGE SCALE GENOMIC DNA]</scope>
    <source>
        <strain evidence="2 3">JCM 11308</strain>
    </source>
</reference>
<keyword evidence="3" id="KW-1185">Reference proteome</keyword>
<dbReference type="InterPro" id="IPR005532">
    <property type="entry name" value="SUMF_dom"/>
</dbReference>
<dbReference type="InterPro" id="IPR042095">
    <property type="entry name" value="SUMF_sf"/>
</dbReference>
<dbReference type="EMBL" id="FNAB01000017">
    <property type="protein sequence ID" value="SDE42884.1"/>
    <property type="molecule type" value="Genomic_DNA"/>
</dbReference>
<name>A0A1G7CTX9_9NOCA</name>
<accession>A0A1G7CTX9</accession>
<dbReference type="GO" id="GO:0120147">
    <property type="term" value="F:formylglycine-generating oxidase activity"/>
    <property type="evidence" value="ECO:0007669"/>
    <property type="project" value="TreeGrafter"/>
</dbReference>
<dbReference type="Proteomes" id="UP000199417">
    <property type="component" value="Unassembled WGS sequence"/>
</dbReference>
<sequence>MLRPMASNIKSVKVESPNAGMLEAGSPKNMSWVPGGLFWMGSEDFYPEERPVHQVQVDGFWMDTHQVTVAEFRRFVKDTGHVTVAETAPDAADYPDADPALLVPGSLVFTPPPGPVSLDDYHQWWSWVPGADWRHPEGPQSNVGGRERHPVTHVAHTDALAYAAWAGKDLPTEAEWEFAARGGLDRAVYSWGDEYTPGGRQQANTWQGQFPWENLAEDGFVGTSPVGSFRPNGYGLVDMAGNVWEWTTDFHTADHSVSGKNVAPASSCCIPSNPRIDAAAPRDGEVYPRRVIKGGSHLCAPNYCLRYRPAARQGETEETSTCHVGFRCVVRGQGPG</sequence>
<protein>
    <submittedName>
        <fullName evidence="2">Formylglycine-generating enzyme, required for sulfatase activity, contains SUMF1/FGE domain</fullName>
    </submittedName>
</protein>
<organism evidence="2 3">
    <name type="scientific">Rhodococcus tukisamuensis</name>
    <dbReference type="NCBI Taxonomy" id="168276"/>
    <lineage>
        <taxon>Bacteria</taxon>
        <taxon>Bacillati</taxon>
        <taxon>Actinomycetota</taxon>
        <taxon>Actinomycetes</taxon>
        <taxon>Mycobacteriales</taxon>
        <taxon>Nocardiaceae</taxon>
        <taxon>Rhodococcus</taxon>
    </lineage>
</organism>
<evidence type="ECO:0000259" key="1">
    <source>
        <dbReference type="Pfam" id="PF03781"/>
    </source>
</evidence>
<evidence type="ECO:0000313" key="3">
    <source>
        <dbReference type="Proteomes" id="UP000199417"/>
    </source>
</evidence>
<proteinExistence type="predicted"/>
<evidence type="ECO:0000313" key="2">
    <source>
        <dbReference type="EMBL" id="SDE42884.1"/>
    </source>
</evidence>
<dbReference type="AlphaFoldDB" id="A0A1G7CTX9"/>
<dbReference type="Pfam" id="PF03781">
    <property type="entry name" value="FGE-sulfatase"/>
    <property type="match status" value="1"/>
</dbReference>
<dbReference type="SUPFAM" id="SSF56436">
    <property type="entry name" value="C-type lectin-like"/>
    <property type="match status" value="1"/>
</dbReference>
<dbReference type="Gene3D" id="3.90.1580.10">
    <property type="entry name" value="paralog of FGE (formylglycine-generating enzyme)"/>
    <property type="match status" value="1"/>
</dbReference>
<feature type="domain" description="Sulfatase-modifying factor enzyme-like" evidence="1">
    <location>
        <begin position="28"/>
        <end position="329"/>
    </location>
</feature>
<dbReference type="STRING" id="168276.SAMN05444580_11719"/>
<dbReference type="InterPro" id="IPR051043">
    <property type="entry name" value="Sulfatase_Mod_Factor_Kinase"/>
</dbReference>